<dbReference type="InterPro" id="IPR001375">
    <property type="entry name" value="Peptidase_S9_cat"/>
</dbReference>
<accession>A0A2U9T901</accession>
<dbReference type="Proteomes" id="UP000249447">
    <property type="component" value="Chromosome"/>
</dbReference>
<evidence type="ECO:0000259" key="3">
    <source>
        <dbReference type="Pfam" id="PF00326"/>
    </source>
</evidence>
<dbReference type="GO" id="GO:0004252">
    <property type="term" value="F:serine-type endopeptidase activity"/>
    <property type="evidence" value="ECO:0007669"/>
    <property type="project" value="TreeGrafter"/>
</dbReference>
<dbReference type="Pfam" id="PF00326">
    <property type="entry name" value="Peptidase_S9"/>
    <property type="match status" value="1"/>
</dbReference>
<dbReference type="EMBL" id="CP029843">
    <property type="protein sequence ID" value="AWV07865.1"/>
    <property type="molecule type" value="Genomic_DNA"/>
</dbReference>
<dbReference type="InterPro" id="IPR029058">
    <property type="entry name" value="AB_hydrolase_fold"/>
</dbReference>
<dbReference type="SUPFAM" id="SSF53474">
    <property type="entry name" value="alpha/beta-Hydrolases"/>
    <property type="match status" value="1"/>
</dbReference>
<feature type="domain" description="Peptidase S9 prolyl oligopeptidase catalytic" evidence="3">
    <location>
        <begin position="665"/>
        <end position="818"/>
    </location>
</feature>
<evidence type="ECO:0000256" key="2">
    <source>
        <dbReference type="SAM" id="SignalP"/>
    </source>
</evidence>
<dbReference type="Gene3D" id="2.120.10.30">
    <property type="entry name" value="TolB, C-terminal domain"/>
    <property type="match status" value="1"/>
</dbReference>
<dbReference type="GO" id="GO:0006508">
    <property type="term" value="P:proteolysis"/>
    <property type="evidence" value="ECO:0007669"/>
    <property type="project" value="InterPro"/>
</dbReference>
<feature type="chain" id="PRO_5015987241" evidence="2">
    <location>
        <begin position="22"/>
        <end position="833"/>
    </location>
</feature>
<proteinExistence type="predicted"/>
<evidence type="ECO:0000313" key="5">
    <source>
        <dbReference type="Proteomes" id="UP000249447"/>
    </source>
</evidence>
<organism evidence="4 5">
    <name type="scientific">Marilutibacter maris</name>
    <dbReference type="NCBI Taxonomy" id="1605891"/>
    <lineage>
        <taxon>Bacteria</taxon>
        <taxon>Pseudomonadati</taxon>
        <taxon>Pseudomonadota</taxon>
        <taxon>Gammaproteobacteria</taxon>
        <taxon>Lysobacterales</taxon>
        <taxon>Lysobacteraceae</taxon>
        <taxon>Marilutibacter</taxon>
    </lineage>
</organism>
<evidence type="ECO:0000256" key="1">
    <source>
        <dbReference type="ARBA" id="ARBA00022801"/>
    </source>
</evidence>
<keyword evidence="1" id="KW-0378">Hydrolase</keyword>
<protein>
    <submittedName>
        <fullName evidence="4">Prolyl oligopeptidase</fullName>
    </submittedName>
</protein>
<dbReference type="InterPro" id="IPR011042">
    <property type="entry name" value="6-blade_b-propeller_TolB-like"/>
</dbReference>
<gene>
    <name evidence="4" type="ORF">C9I47_2182</name>
</gene>
<evidence type="ECO:0000313" key="4">
    <source>
        <dbReference type="EMBL" id="AWV07865.1"/>
    </source>
</evidence>
<sequence>MRRARLLTLLAALAMPGVSVAVDADPDRGGYRLPPEPIRALAEAPPLPDVLSDSRGRVLVMLRREALPSLQALSRPQMRLAGLDIDVGDGVTRSSLDSLNARTRLETFSGIELRRLDEDRARPVSGLPAHPRLSFFTWSPDETRLAFTHATGSGLEVWVLALDTGQARRLTGANANGVLGNPLTWFRDGAALLVRMRTAATVELSDPRLQVPAAPLISVSDGNLAPARTYQNLLRTAVDDANFDALATSRLYRVPLRGDARPWGGPAPYRRTAFSPDGRYLLVESLRKPYSRRVPVDRFAARAQLLDPDGEPVMTVADLPPGDDLPRGRMAATVGKRQIGWRADRPSELVWTEALDDGDPVVQVAHRDALFAWTAPFADSPRLLLKTVNRHIETLWGDDRHAIAIDAWWDTRNTRSYLFAPGEPARAPRLLDDRDMQDRYADPGLYQTELNGAGEPQLILDHGRAYRIGEGFGPDGQHPFLDRIDLTSGVRERLYQSTLEEEAESLIGFAGGDRSRLLVSIESPTRPPAHFVRDLEDRTRLRRLTEPANPYAAMNAVKRSLLTYARDDGIALSGTLHLPAGFDPGQSARLPLILWAYPVEYRDAGSASQVAVNPRRFVAPDYMSPAYWALRGFAVLDKASFPIVGEAGVEPNDTYLEQLLGNARAAIDALDRQGIVDRQRVVAMGHSYGAFMVANLLTHSDYFAAGIARSGAYNRTLTPFGFQREQRSYWQAPQVYTAMSPFMSADRMKTPLLLIHGGADANASTSAMQSERYFAALQALGAPARLVILPNENHRYLARESVLHTLWEQDRWLQRHAGDADRGFEADAAPGPE</sequence>
<dbReference type="PANTHER" id="PTHR42776:SF28">
    <property type="entry name" value="GLUTAMYL ENDOPEPTIDASE, CHLOROPLASTIC-RELATED"/>
    <property type="match status" value="1"/>
</dbReference>
<keyword evidence="2" id="KW-0732">Signal</keyword>
<reference evidence="4 5" key="1">
    <citation type="submission" date="2018-05" db="EMBL/GenBank/DDBJ databases">
        <title>The complete genome of Lysobacter maris HZ9B, a marine bacterium antagonistic against terrestrial plant pathogens.</title>
        <authorList>
            <person name="Zhang X.-Q."/>
        </authorList>
    </citation>
    <scope>NUCLEOTIDE SEQUENCE [LARGE SCALE GENOMIC DNA]</scope>
    <source>
        <strain evidence="4 5">HZ9B</strain>
    </source>
</reference>
<dbReference type="AlphaFoldDB" id="A0A2U9T901"/>
<keyword evidence="5" id="KW-1185">Reference proteome</keyword>
<dbReference type="KEGG" id="lmb:C9I47_2182"/>
<dbReference type="RefSeq" id="WP_223250116.1">
    <property type="nucleotide sequence ID" value="NZ_CP029843.1"/>
</dbReference>
<dbReference type="PANTHER" id="PTHR42776">
    <property type="entry name" value="SERINE PEPTIDASE S9 FAMILY MEMBER"/>
    <property type="match status" value="1"/>
</dbReference>
<dbReference type="Gene3D" id="3.40.50.1820">
    <property type="entry name" value="alpha/beta hydrolase"/>
    <property type="match status" value="1"/>
</dbReference>
<dbReference type="SUPFAM" id="SSF82171">
    <property type="entry name" value="DPP6 N-terminal domain-like"/>
    <property type="match status" value="1"/>
</dbReference>
<feature type="signal peptide" evidence="2">
    <location>
        <begin position="1"/>
        <end position="21"/>
    </location>
</feature>
<name>A0A2U9T901_9GAMM</name>